<proteinExistence type="predicted"/>
<evidence type="ECO:0000313" key="2">
    <source>
        <dbReference type="Proteomes" id="UP000383932"/>
    </source>
</evidence>
<dbReference type="OrthoDB" id="3134097at2759"/>
<name>A0A5N5QJC4_9AGAM</name>
<comment type="caution">
    <text evidence="1">The sequence shown here is derived from an EMBL/GenBank/DDBJ whole genome shotgun (WGS) entry which is preliminary data.</text>
</comment>
<sequence length="118" mass="13054">MVHLSAPTGTQNLTSGDIQKYKERIGILVLTLRPDAESDALASRSLSLLETGGTMIGFATLIQSEQLKRACAEWAGKIPNSSGQEQEGVKVEWSVSEPRNDEWVHWRAIKKAPEWAFC</sequence>
<gene>
    <name evidence="1" type="ORF">CTheo_4705</name>
</gene>
<accession>A0A5N5QJC4</accession>
<organism evidence="1 2">
    <name type="scientific">Ceratobasidium theobromae</name>
    <dbReference type="NCBI Taxonomy" id="1582974"/>
    <lineage>
        <taxon>Eukaryota</taxon>
        <taxon>Fungi</taxon>
        <taxon>Dikarya</taxon>
        <taxon>Basidiomycota</taxon>
        <taxon>Agaricomycotina</taxon>
        <taxon>Agaricomycetes</taxon>
        <taxon>Cantharellales</taxon>
        <taxon>Ceratobasidiaceae</taxon>
        <taxon>Ceratobasidium</taxon>
    </lineage>
</organism>
<dbReference type="EMBL" id="SSOP01000086">
    <property type="protein sequence ID" value="KAB5591840.1"/>
    <property type="molecule type" value="Genomic_DNA"/>
</dbReference>
<reference evidence="1 2" key="1">
    <citation type="journal article" date="2019" name="Fungal Biol. Biotechnol.">
        <title>Draft genome sequence of fastidious pathogen Ceratobasidium theobromae, which causes vascular-streak dieback in Theobroma cacao.</title>
        <authorList>
            <person name="Ali S.S."/>
            <person name="Asman A."/>
            <person name="Shao J."/>
            <person name="Firmansyah A.P."/>
            <person name="Susilo A.W."/>
            <person name="Rosmana A."/>
            <person name="McMahon P."/>
            <person name="Junaid M."/>
            <person name="Guest D."/>
            <person name="Kheng T.Y."/>
            <person name="Meinhardt L.W."/>
            <person name="Bailey B.A."/>
        </authorList>
    </citation>
    <scope>NUCLEOTIDE SEQUENCE [LARGE SCALE GENOMIC DNA]</scope>
    <source>
        <strain evidence="1 2">CT2</strain>
    </source>
</reference>
<dbReference type="Proteomes" id="UP000383932">
    <property type="component" value="Unassembled WGS sequence"/>
</dbReference>
<keyword evidence="2" id="KW-1185">Reference proteome</keyword>
<evidence type="ECO:0000313" key="1">
    <source>
        <dbReference type="EMBL" id="KAB5591840.1"/>
    </source>
</evidence>
<dbReference type="AlphaFoldDB" id="A0A5N5QJC4"/>
<protein>
    <submittedName>
        <fullName evidence="1">Uncharacterized protein</fullName>
    </submittedName>
</protein>